<accession>A0A0N4UQS9</accession>
<evidence type="ECO:0000256" key="2">
    <source>
        <dbReference type="ARBA" id="ARBA00022771"/>
    </source>
</evidence>
<proteinExistence type="predicted"/>
<evidence type="ECO:0000313" key="9">
    <source>
        <dbReference type="Proteomes" id="UP000038040"/>
    </source>
</evidence>
<dbReference type="Proteomes" id="UP000274756">
    <property type="component" value="Unassembled WGS sequence"/>
</dbReference>
<protein>
    <submittedName>
        <fullName evidence="11">Nuclear receptor domain-containing protein</fullName>
    </submittedName>
</protein>
<keyword evidence="3" id="KW-0862">Zinc</keyword>
<evidence type="ECO:0000313" key="11">
    <source>
        <dbReference type="WBParaSite" id="DME_0001038401-mRNA-1"/>
    </source>
</evidence>
<keyword evidence="6" id="KW-0804">Transcription</keyword>
<dbReference type="AlphaFoldDB" id="A0A0N4UQS9"/>
<dbReference type="Pfam" id="PF00105">
    <property type="entry name" value="zf-C4"/>
    <property type="match status" value="1"/>
</dbReference>
<evidence type="ECO:0000259" key="7">
    <source>
        <dbReference type="Pfam" id="PF00105"/>
    </source>
</evidence>
<organism evidence="9 11">
    <name type="scientific">Dracunculus medinensis</name>
    <name type="common">Guinea worm</name>
    <dbReference type="NCBI Taxonomy" id="318479"/>
    <lineage>
        <taxon>Eukaryota</taxon>
        <taxon>Metazoa</taxon>
        <taxon>Ecdysozoa</taxon>
        <taxon>Nematoda</taxon>
        <taxon>Chromadorea</taxon>
        <taxon>Rhabditida</taxon>
        <taxon>Spirurina</taxon>
        <taxon>Dracunculoidea</taxon>
        <taxon>Dracunculidae</taxon>
        <taxon>Dracunculus</taxon>
    </lineage>
</organism>
<feature type="domain" description="Nuclear receptor" evidence="7">
    <location>
        <begin position="89"/>
        <end position="120"/>
    </location>
</feature>
<reference evidence="8 10" key="2">
    <citation type="submission" date="2018-11" db="EMBL/GenBank/DDBJ databases">
        <authorList>
            <consortium name="Pathogen Informatics"/>
        </authorList>
    </citation>
    <scope>NUCLEOTIDE SEQUENCE [LARGE SCALE GENOMIC DNA]</scope>
</reference>
<dbReference type="InterPro" id="IPR001628">
    <property type="entry name" value="Znf_hrmn_rcpt"/>
</dbReference>
<keyword evidence="5" id="KW-0238">DNA-binding</keyword>
<dbReference type="GO" id="GO:0008270">
    <property type="term" value="F:zinc ion binding"/>
    <property type="evidence" value="ECO:0007669"/>
    <property type="project" value="UniProtKB-KW"/>
</dbReference>
<evidence type="ECO:0000256" key="1">
    <source>
        <dbReference type="ARBA" id="ARBA00022723"/>
    </source>
</evidence>
<dbReference type="GO" id="GO:0043565">
    <property type="term" value="F:sequence-specific DNA binding"/>
    <property type="evidence" value="ECO:0007669"/>
    <property type="project" value="InterPro"/>
</dbReference>
<keyword evidence="10" id="KW-1185">Reference proteome</keyword>
<evidence type="ECO:0000256" key="6">
    <source>
        <dbReference type="ARBA" id="ARBA00023163"/>
    </source>
</evidence>
<evidence type="ECO:0000256" key="3">
    <source>
        <dbReference type="ARBA" id="ARBA00022833"/>
    </source>
</evidence>
<gene>
    <name evidence="8" type="ORF">DME_LOCUS3854</name>
</gene>
<dbReference type="Proteomes" id="UP000038040">
    <property type="component" value="Unplaced"/>
</dbReference>
<evidence type="ECO:0000256" key="5">
    <source>
        <dbReference type="ARBA" id="ARBA00023125"/>
    </source>
</evidence>
<keyword evidence="2" id="KW-0863">Zinc-finger</keyword>
<dbReference type="WBParaSite" id="DME_0001038401-mRNA-1">
    <property type="protein sequence ID" value="DME_0001038401-mRNA-1"/>
    <property type="gene ID" value="DME_0001038401"/>
</dbReference>
<evidence type="ECO:0000256" key="4">
    <source>
        <dbReference type="ARBA" id="ARBA00023015"/>
    </source>
</evidence>
<keyword evidence="4" id="KW-0805">Transcription regulation</keyword>
<dbReference type="GO" id="GO:0003700">
    <property type="term" value="F:DNA-binding transcription factor activity"/>
    <property type="evidence" value="ECO:0007669"/>
    <property type="project" value="InterPro"/>
</dbReference>
<keyword evidence="1" id="KW-0479">Metal-binding</keyword>
<reference evidence="11" key="1">
    <citation type="submission" date="2017-02" db="UniProtKB">
        <authorList>
            <consortium name="WormBaseParasite"/>
        </authorList>
    </citation>
    <scope>IDENTIFICATION</scope>
</reference>
<dbReference type="EMBL" id="UYYG01000202">
    <property type="protein sequence ID" value="VDN53881.1"/>
    <property type="molecule type" value="Genomic_DNA"/>
</dbReference>
<evidence type="ECO:0000313" key="10">
    <source>
        <dbReference type="Proteomes" id="UP000274756"/>
    </source>
</evidence>
<sequence>MERICDALMICEKALGTSQFKIWQIPGQSLYSNGIVAGTIQSTSENSGNNIIWEGSFLSLYAKFRKKFHHDQGHRDCGEKAQDEGSFPVCGDRATGYHYAATTCEQEDVRRKRNNQQALKTIAVPQSNSELPFAAGISE</sequence>
<evidence type="ECO:0000313" key="8">
    <source>
        <dbReference type="EMBL" id="VDN53881.1"/>
    </source>
</evidence>
<name>A0A0N4UQS9_DRAME</name>